<dbReference type="EMBL" id="JAVFWL010000001">
    <property type="protein sequence ID" value="KAK6729527.1"/>
    <property type="molecule type" value="Genomic_DNA"/>
</dbReference>
<protein>
    <submittedName>
        <fullName evidence="1">Uncharacterized protein</fullName>
    </submittedName>
</protein>
<proteinExistence type="predicted"/>
<evidence type="ECO:0000313" key="1">
    <source>
        <dbReference type="EMBL" id="KAK6729527.1"/>
    </source>
</evidence>
<sequence>MTYTRRLRATETSTFYVEAPNPGYITSQTVPDEVKSDSYGAKKKQESSKTNLFQTLQFQLYISTWFLAFEIEYLHKKS</sequence>
<name>A0ABR1BT16_NECAM</name>
<comment type="caution">
    <text evidence="1">The sequence shown here is derived from an EMBL/GenBank/DDBJ whole genome shotgun (WGS) entry which is preliminary data.</text>
</comment>
<keyword evidence="2" id="KW-1185">Reference proteome</keyword>
<reference evidence="1 2" key="1">
    <citation type="submission" date="2023-08" db="EMBL/GenBank/DDBJ databases">
        <title>A Necator americanus chromosomal reference genome.</title>
        <authorList>
            <person name="Ilik V."/>
            <person name="Petrzelkova K.J."/>
            <person name="Pardy F."/>
            <person name="Fuh T."/>
            <person name="Niatou-Singa F.S."/>
            <person name="Gouil Q."/>
            <person name="Baker L."/>
            <person name="Ritchie M.E."/>
            <person name="Jex A.R."/>
            <person name="Gazzola D."/>
            <person name="Li H."/>
            <person name="Toshio Fujiwara R."/>
            <person name="Zhan B."/>
            <person name="Aroian R.V."/>
            <person name="Pafco B."/>
            <person name="Schwarz E.M."/>
        </authorList>
    </citation>
    <scope>NUCLEOTIDE SEQUENCE [LARGE SCALE GENOMIC DNA]</scope>
    <source>
        <strain evidence="1 2">Aroian</strain>
        <tissue evidence="1">Whole animal</tissue>
    </source>
</reference>
<organism evidence="1 2">
    <name type="scientific">Necator americanus</name>
    <name type="common">Human hookworm</name>
    <dbReference type="NCBI Taxonomy" id="51031"/>
    <lineage>
        <taxon>Eukaryota</taxon>
        <taxon>Metazoa</taxon>
        <taxon>Ecdysozoa</taxon>
        <taxon>Nematoda</taxon>
        <taxon>Chromadorea</taxon>
        <taxon>Rhabditida</taxon>
        <taxon>Rhabditina</taxon>
        <taxon>Rhabditomorpha</taxon>
        <taxon>Strongyloidea</taxon>
        <taxon>Ancylostomatidae</taxon>
        <taxon>Bunostominae</taxon>
        <taxon>Necator</taxon>
    </lineage>
</organism>
<gene>
    <name evidence="1" type="primary">Necator_chrI.g2652</name>
    <name evidence="1" type="ORF">RB195_006524</name>
</gene>
<evidence type="ECO:0000313" key="2">
    <source>
        <dbReference type="Proteomes" id="UP001303046"/>
    </source>
</evidence>
<accession>A0ABR1BT16</accession>
<dbReference type="Proteomes" id="UP001303046">
    <property type="component" value="Unassembled WGS sequence"/>
</dbReference>